<keyword evidence="1" id="KW-0479">Metal-binding</keyword>
<dbReference type="Proteomes" id="UP000525078">
    <property type="component" value="Unassembled WGS sequence"/>
</dbReference>
<evidence type="ECO:0000256" key="2">
    <source>
        <dbReference type="ARBA" id="ARBA00022837"/>
    </source>
</evidence>
<dbReference type="OrthoDB" id="419768at2759"/>
<accession>A0A803PKZ7</accession>
<protein>
    <recommendedName>
        <fullName evidence="4">C2 domain-containing protein</fullName>
    </recommendedName>
</protein>
<evidence type="ECO:0000256" key="1">
    <source>
        <dbReference type="ARBA" id="ARBA00022723"/>
    </source>
</evidence>
<evidence type="ECO:0000313" key="6">
    <source>
        <dbReference type="EnsemblPlants" id="cds.evm.model.05.1348"/>
    </source>
</evidence>
<dbReference type="Gene3D" id="2.60.40.150">
    <property type="entry name" value="C2 domain"/>
    <property type="match status" value="1"/>
</dbReference>
<dbReference type="Proteomes" id="UP000596661">
    <property type="component" value="Chromosome 5"/>
</dbReference>
<proteinExistence type="predicted"/>
<reference evidence="5 7" key="2">
    <citation type="journal article" date="2020" name="bioRxiv">
        <title>Sequence and annotation of 42 cannabis genomes reveals extensive copy number variation in cannabinoid synthesis and pathogen resistance genes.</title>
        <authorList>
            <person name="Mckernan K.J."/>
            <person name="Helbert Y."/>
            <person name="Kane L.T."/>
            <person name="Ebling H."/>
            <person name="Zhang L."/>
            <person name="Liu B."/>
            <person name="Eaton Z."/>
            <person name="Mclaughlin S."/>
            <person name="Kingan S."/>
            <person name="Baybayan P."/>
            <person name="Concepcion G."/>
            <person name="Jordan M."/>
            <person name="Riva A."/>
            <person name="Barbazuk W."/>
            <person name="Harkins T."/>
        </authorList>
    </citation>
    <scope>NUCLEOTIDE SEQUENCE [LARGE SCALE GENOMIC DNA]</scope>
    <source>
        <strain evidence="7">cv. Jamaican Lion 4</strain>
        <strain evidence="5">Mother</strain>
        <tissue evidence="5">Leaf</tissue>
    </source>
</reference>
<dbReference type="GO" id="GO:0046872">
    <property type="term" value="F:metal ion binding"/>
    <property type="evidence" value="ECO:0007669"/>
    <property type="project" value="UniProtKB-KW"/>
</dbReference>
<keyword evidence="8" id="KW-1185">Reference proteome</keyword>
<dbReference type="EMBL" id="JAATIP010000129">
    <property type="protein sequence ID" value="KAF4369278.1"/>
    <property type="molecule type" value="Genomic_DNA"/>
</dbReference>
<dbReference type="PANTHER" id="PTHR46502:SF2">
    <property type="entry name" value="16 KDA PHLOEM PROTEIN 2"/>
    <property type="match status" value="1"/>
</dbReference>
<keyword evidence="2" id="KW-0106">Calcium</keyword>
<reference evidence="6" key="3">
    <citation type="submission" date="2021-03" db="UniProtKB">
        <authorList>
            <consortium name="EnsemblPlants"/>
        </authorList>
    </citation>
    <scope>IDENTIFICATION</scope>
</reference>
<gene>
    <name evidence="6" type="primary">LOC115716785</name>
    <name evidence="5" type="ORF">F8388_022934</name>
</gene>
<organism evidence="5 7">
    <name type="scientific">Cannabis sativa</name>
    <name type="common">Hemp</name>
    <name type="synonym">Marijuana</name>
    <dbReference type="NCBI Taxonomy" id="3483"/>
    <lineage>
        <taxon>Eukaryota</taxon>
        <taxon>Viridiplantae</taxon>
        <taxon>Streptophyta</taxon>
        <taxon>Embryophyta</taxon>
        <taxon>Tracheophyta</taxon>
        <taxon>Spermatophyta</taxon>
        <taxon>Magnoliopsida</taxon>
        <taxon>eudicotyledons</taxon>
        <taxon>Gunneridae</taxon>
        <taxon>Pentapetalae</taxon>
        <taxon>rosids</taxon>
        <taxon>fabids</taxon>
        <taxon>Rosales</taxon>
        <taxon>Cannabaceae</taxon>
        <taxon>Cannabis</taxon>
    </lineage>
</organism>
<evidence type="ECO:0000259" key="4">
    <source>
        <dbReference type="PROSITE" id="PS50004"/>
    </source>
</evidence>
<evidence type="ECO:0000256" key="3">
    <source>
        <dbReference type="SAM" id="MobiDB-lite"/>
    </source>
</evidence>
<dbReference type="EnsemblPlants" id="evm.model.05.1348">
    <property type="protein sequence ID" value="cds.evm.model.05.1348"/>
    <property type="gene ID" value="evm.TU.05.1348"/>
</dbReference>
<dbReference type="Gramene" id="evm.model.05.1348">
    <property type="protein sequence ID" value="cds.evm.model.05.1348"/>
    <property type="gene ID" value="evm.TU.05.1348"/>
</dbReference>
<dbReference type="InterPro" id="IPR035892">
    <property type="entry name" value="C2_domain_sf"/>
</dbReference>
<dbReference type="SMART" id="SM00239">
    <property type="entry name" value="C2"/>
    <property type="match status" value="1"/>
</dbReference>
<dbReference type="AlphaFoldDB" id="A0A7J6FF82"/>
<accession>A0A7J6FF82</accession>
<name>A0A7J6FF82_CANSA</name>
<reference evidence="6 8" key="1">
    <citation type="submission" date="2018-11" db="EMBL/GenBank/DDBJ databases">
        <authorList>
            <person name="Grassa J C."/>
        </authorList>
    </citation>
    <scope>NUCLEOTIDE SEQUENCE [LARGE SCALE GENOMIC DNA]</scope>
</reference>
<dbReference type="PANTHER" id="PTHR46502">
    <property type="entry name" value="C2 DOMAIN-CONTAINING"/>
    <property type="match status" value="1"/>
</dbReference>
<feature type="compositionally biased region" description="Basic and acidic residues" evidence="3">
    <location>
        <begin position="125"/>
        <end position="134"/>
    </location>
</feature>
<feature type="region of interest" description="Disordered" evidence="3">
    <location>
        <begin position="125"/>
        <end position="150"/>
    </location>
</feature>
<dbReference type="Pfam" id="PF00168">
    <property type="entry name" value="C2"/>
    <property type="match status" value="1"/>
</dbReference>
<evidence type="ECO:0000313" key="8">
    <source>
        <dbReference type="Proteomes" id="UP000596661"/>
    </source>
</evidence>
<evidence type="ECO:0000313" key="5">
    <source>
        <dbReference type="EMBL" id="KAF4369278.1"/>
    </source>
</evidence>
<dbReference type="RefSeq" id="XP_030501547.1">
    <property type="nucleotide sequence ID" value="XM_030645687.2"/>
</dbReference>
<dbReference type="OMA" id="IPITCYN"/>
<dbReference type="GeneID" id="115716785"/>
<dbReference type="SUPFAM" id="SSF49562">
    <property type="entry name" value="C2 domain (Calcium/lipid-binding domain, CaLB)"/>
    <property type="match status" value="1"/>
</dbReference>
<dbReference type="InterPro" id="IPR000008">
    <property type="entry name" value="C2_dom"/>
</dbReference>
<dbReference type="EMBL" id="UZAU01000528">
    <property type="status" value="NOT_ANNOTATED_CDS"/>
    <property type="molecule type" value="Genomic_DNA"/>
</dbReference>
<evidence type="ECO:0000313" key="7">
    <source>
        <dbReference type="Proteomes" id="UP000525078"/>
    </source>
</evidence>
<sequence>MAQGTLEVLLVGAKGLEDTDFLSDMDPYVILTCRTQEQKSSVASGKGTEPEWNENFVFSVNSEGVSELTLKIMDSDNISQDDFVGEATISLDALFTEGSIPPTVYNVVKDQEYRGEIRVGLNFIPEERRERNSGAEEESVGGWKESSYSY</sequence>
<dbReference type="PROSITE" id="PS50004">
    <property type="entry name" value="C2"/>
    <property type="match status" value="1"/>
</dbReference>
<feature type="domain" description="C2" evidence="4">
    <location>
        <begin position="1"/>
        <end position="104"/>
    </location>
</feature>